<dbReference type="PANTHER" id="PTHR33408:SF4">
    <property type="entry name" value="TRANSPOSASE DDE DOMAIN-CONTAINING PROTEIN"/>
    <property type="match status" value="1"/>
</dbReference>
<proteinExistence type="predicted"/>
<accession>A0AAW6F8Z9</accession>
<dbReference type="AlphaFoldDB" id="A0AAW6F8Z9"/>
<evidence type="ECO:0000256" key="1">
    <source>
        <dbReference type="SAM" id="MobiDB-lite"/>
    </source>
</evidence>
<sequence length="301" mass="34430">MLLWKGGASIDPVVFFKFMLIGYLENLASDGKIVEQASMQLDILYFLNYNIDGPLPWHSTLSRTRKLYGEELFLKVFNHILELCVHAGMVDGRIQAVDSAFIKANTSMNSLRNVRLVSRKYYKRLNDSKEKEEVQADDYPPESNDPRRQTNIKRVSHTDPDAKLSTKRGRPMALNYQAQISVDVSSHIICGALGLYANIKDSRCMPYILNQTIDNLSCNGIEIKRVLADTNYSSGDALKYLETNEITGYIPYTGNYKSDREGFIYDVKNDCYLCRMNKKLTFRYIHKSGSSQKESRNIEVL</sequence>
<dbReference type="Pfam" id="PF05598">
    <property type="entry name" value="DUF772"/>
    <property type="match status" value="1"/>
</dbReference>
<feature type="domain" description="Transposase InsH N-terminal" evidence="2">
    <location>
        <begin position="6"/>
        <end position="66"/>
    </location>
</feature>
<dbReference type="Proteomes" id="UP001211522">
    <property type="component" value="Unassembled WGS sequence"/>
</dbReference>
<gene>
    <name evidence="3" type="ORF">PN612_16570</name>
</gene>
<feature type="region of interest" description="Disordered" evidence="1">
    <location>
        <begin position="128"/>
        <end position="167"/>
    </location>
</feature>
<name>A0AAW6F8Z9_PARDI</name>
<comment type="caution">
    <text evidence="3">The sequence shown here is derived from an EMBL/GenBank/DDBJ whole genome shotgun (WGS) entry which is preliminary data.</text>
</comment>
<dbReference type="PANTHER" id="PTHR33408">
    <property type="entry name" value="TRANSPOSASE"/>
    <property type="match status" value="1"/>
</dbReference>
<dbReference type="InterPro" id="IPR008490">
    <property type="entry name" value="Transposase_InsH_N"/>
</dbReference>
<dbReference type="RefSeq" id="WP_272060470.1">
    <property type="nucleotide sequence ID" value="NZ_JAQMPX010000120.1"/>
</dbReference>
<dbReference type="EMBL" id="JAQMPX010000120">
    <property type="protein sequence ID" value="MDB9140102.1"/>
    <property type="molecule type" value="Genomic_DNA"/>
</dbReference>
<evidence type="ECO:0000313" key="4">
    <source>
        <dbReference type="Proteomes" id="UP001211522"/>
    </source>
</evidence>
<reference evidence="3" key="1">
    <citation type="submission" date="2023-01" db="EMBL/GenBank/DDBJ databases">
        <title>Human gut microbiome strain richness.</title>
        <authorList>
            <person name="Chen-Liaw A."/>
        </authorList>
    </citation>
    <scope>NUCLEOTIDE SEQUENCE</scope>
    <source>
        <strain evidence="3">D35st1_E5_D35t1_190705</strain>
    </source>
</reference>
<organism evidence="3 4">
    <name type="scientific">Parabacteroides distasonis</name>
    <dbReference type="NCBI Taxonomy" id="823"/>
    <lineage>
        <taxon>Bacteria</taxon>
        <taxon>Pseudomonadati</taxon>
        <taxon>Bacteroidota</taxon>
        <taxon>Bacteroidia</taxon>
        <taxon>Bacteroidales</taxon>
        <taxon>Tannerellaceae</taxon>
        <taxon>Parabacteroides</taxon>
    </lineage>
</organism>
<evidence type="ECO:0000259" key="2">
    <source>
        <dbReference type="Pfam" id="PF05598"/>
    </source>
</evidence>
<evidence type="ECO:0000313" key="3">
    <source>
        <dbReference type="EMBL" id="MDB9140102.1"/>
    </source>
</evidence>
<protein>
    <submittedName>
        <fullName evidence="3">Transposase</fullName>
    </submittedName>
</protein>